<reference evidence="6 7" key="1">
    <citation type="submission" date="2020-04" db="EMBL/GenBank/DDBJ databases">
        <title>Chromosome-level genome assembly of a cyprinid fish Onychostoma macrolepis by integration of Nanopore Sequencing, Bionano and Hi-C technology.</title>
        <authorList>
            <person name="Wang D."/>
        </authorList>
    </citation>
    <scope>NUCLEOTIDE SEQUENCE [LARGE SCALE GENOMIC DNA]</scope>
    <source>
        <strain evidence="6">SWU-2019</strain>
        <tissue evidence="6">Muscle</tissue>
    </source>
</reference>
<sequence length="255" mass="29181">MSDIDGSDVIASRLTQRQSARDASERNTCESYLREKNEKEEKDGEHECPIHGEKIELFCQTDEEAICATCKKQEHRWHQTQKLQQAVRQRKGKLKAALRSVEKSLVSLQKGTERDPKISRYIQRDTFHSTLNVDSNAAQMSIFGLTQPLFDDNYHGIMDRTHYTFPDQELSSETLTDVSKHLGNLKYQVWETMKNICSYYPVILNPNVAPPDISVSDDLTSVTSCLRQQDEPNPLHLHRSRVVLGSVGFTDDFHA</sequence>
<evidence type="ECO:0000256" key="1">
    <source>
        <dbReference type="ARBA" id="ARBA00022771"/>
    </source>
</evidence>
<evidence type="ECO:0000256" key="2">
    <source>
        <dbReference type="ARBA" id="ARBA00022833"/>
    </source>
</evidence>
<dbReference type="Gene3D" id="2.60.120.920">
    <property type="match status" value="1"/>
</dbReference>
<dbReference type="SUPFAM" id="SSF57845">
    <property type="entry name" value="B-box zinc-binding domain"/>
    <property type="match status" value="1"/>
</dbReference>
<gene>
    <name evidence="6" type="ORF">G5714_001267</name>
</gene>
<dbReference type="SUPFAM" id="SSF49899">
    <property type="entry name" value="Concanavalin A-like lectins/glucanases"/>
    <property type="match status" value="1"/>
</dbReference>
<evidence type="ECO:0000313" key="7">
    <source>
        <dbReference type="Proteomes" id="UP000579812"/>
    </source>
</evidence>
<feature type="domain" description="B box-type" evidence="5">
    <location>
        <begin position="43"/>
        <end position="83"/>
    </location>
</feature>
<accession>A0A7J6DIR7</accession>
<keyword evidence="7" id="KW-1185">Reference proteome</keyword>
<dbReference type="GO" id="GO:0008270">
    <property type="term" value="F:zinc ion binding"/>
    <property type="evidence" value="ECO:0007669"/>
    <property type="project" value="UniProtKB-KW"/>
</dbReference>
<evidence type="ECO:0000256" key="3">
    <source>
        <dbReference type="PROSITE-ProRule" id="PRU00024"/>
    </source>
</evidence>
<dbReference type="AlphaFoldDB" id="A0A7J6DIR7"/>
<evidence type="ECO:0000259" key="5">
    <source>
        <dbReference type="PROSITE" id="PS50119"/>
    </source>
</evidence>
<evidence type="ECO:0000313" key="6">
    <source>
        <dbReference type="EMBL" id="KAF4119216.1"/>
    </source>
</evidence>
<dbReference type="InterPro" id="IPR043136">
    <property type="entry name" value="B30.2/SPRY_sf"/>
</dbReference>
<protein>
    <recommendedName>
        <fullName evidence="5">B box-type domain-containing protein</fullName>
    </recommendedName>
</protein>
<dbReference type="Proteomes" id="UP000579812">
    <property type="component" value="Unassembled WGS sequence"/>
</dbReference>
<dbReference type="SMART" id="SM00336">
    <property type="entry name" value="BBOX"/>
    <property type="match status" value="1"/>
</dbReference>
<comment type="caution">
    <text evidence="6">The sequence shown here is derived from an EMBL/GenBank/DDBJ whole genome shotgun (WGS) entry which is preliminary data.</text>
</comment>
<dbReference type="InterPro" id="IPR050143">
    <property type="entry name" value="TRIM/RBCC"/>
</dbReference>
<name>A0A7J6DIR7_9TELE</name>
<dbReference type="EMBL" id="JAAMOB010000001">
    <property type="protein sequence ID" value="KAF4119216.1"/>
    <property type="molecule type" value="Genomic_DNA"/>
</dbReference>
<keyword evidence="1 3" id="KW-0863">Zinc-finger</keyword>
<dbReference type="Pfam" id="PF00643">
    <property type="entry name" value="zf-B_box"/>
    <property type="match status" value="1"/>
</dbReference>
<dbReference type="InterPro" id="IPR013320">
    <property type="entry name" value="ConA-like_dom_sf"/>
</dbReference>
<organism evidence="6 7">
    <name type="scientific">Onychostoma macrolepis</name>
    <dbReference type="NCBI Taxonomy" id="369639"/>
    <lineage>
        <taxon>Eukaryota</taxon>
        <taxon>Metazoa</taxon>
        <taxon>Chordata</taxon>
        <taxon>Craniata</taxon>
        <taxon>Vertebrata</taxon>
        <taxon>Euteleostomi</taxon>
        <taxon>Actinopterygii</taxon>
        <taxon>Neopterygii</taxon>
        <taxon>Teleostei</taxon>
        <taxon>Ostariophysi</taxon>
        <taxon>Cypriniformes</taxon>
        <taxon>Cyprinidae</taxon>
        <taxon>Acrossocheilinae</taxon>
        <taxon>Onychostoma</taxon>
    </lineage>
</organism>
<proteinExistence type="predicted"/>
<feature type="region of interest" description="Disordered" evidence="4">
    <location>
        <begin position="1"/>
        <end position="46"/>
    </location>
</feature>
<keyword evidence="1 3" id="KW-0479">Metal-binding</keyword>
<dbReference type="Gene3D" id="3.30.160.60">
    <property type="entry name" value="Classic Zinc Finger"/>
    <property type="match status" value="1"/>
</dbReference>
<dbReference type="PROSITE" id="PS50119">
    <property type="entry name" value="ZF_BBOX"/>
    <property type="match status" value="1"/>
</dbReference>
<dbReference type="CDD" id="cd19769">
    <property type="entry name" value="Bbox2_TRIM16-like"/>
    <property type="match status" value="1"/>
</dbReference>
<keyword evidence="2" id="KW-0862">Zinc</keyword>
<dbReference type="InterPro" id="IPR000315">
    <property type="entry name" value="Znf_B-box"/>
</dbReference>
<dbReference type="PANTHER" id="PTHR24103">
    <property type="entry name" value="E3 UBIQUITIN-PROTEIN LIGASE TRIM"/>
    <property type="match status" value="1"/>
</dbReference>
<evidence type="ECO:0000256" key="4">
    <source>
        <dbReference type="SAM" id="MobiDB-lite"/>
    </source>
</evidence>
<feature type="compositionally biased region" description="Basic and acidic residues" evidence="4">
    <location>
        <begin position="19"/>
        <end position="46"/>
    </location>
</feature>